<feature type="transmembrane region" description="Helical" evidence="1">
    <location>
        <begin position="322"/>
        <end position="347"/>
    </location>
</feature>
<keyword evidence="1" id="KW-0812">Transmembrane</keyword>
<feature type="chain" id="PRO_5005193992" description="TRP C-terminal domain-containing protein" evidence="2">
    <location>
        <begin position="25"/>
        <end position="496"/>
    </location>
</feature>
<sequence length="496" mass="53582">MSSMLLLPCLWWAWMTVDMVAVDAAITFPSAAPGSSLAGLSVYAATVTTFLGPQPGDPNSPRSGRVVLLTDDMCKPIAMQAAGDIILATAEATLGACSLETKYLTLYATGAAGVIAPVLDVVPSLNMYSNDGTKGAQTRGLPMLFLRIGPSRDFYDVLIAGAPGQNATITPDVNVWEATFASWYYQLFIRILPSLVMVASGVTAAAYLALHLRITHDEYKSVVPNVSRTSRRLASFVRKSLGLPHAVLTIEVLTSTLPGVVLAIGGYYSTPNLPFPILEYFLSQLSGWSFASSLLSASVWIRQLSRIFDSNGLLTRILRGDYPVVFGLLIVVPIVIDTAFSVLQAIFYMDPLVAKILSATIFVLQLTVGLHVLFGVLRYYWTVRNVQGQTSGSEHGASMDPILQRLGRCALGMSLSMLMICTGTAMMAASSRFMYTPSGWTTCFSLNFIGRALDSAFRVAMFRPRAIKPQGRSWVSTVVAPKSAKAGSQQQQQQQQ</sequence>
<feature type="transmembrane region" description="Helical" evidence="1">
    <location>
        <begin position="187"/>
        <end position="210"/>
    </location>
</feature>
<reference evidence="3 4" key="1">
    <citation type="submission" date="2015-02" db="EMBL/GenBank/DDBJ databases">
        <authorList>
            <person name="Chooi Y.-H."/>
        </authorList>
    </citation>
    <scope>NUCLEOTIDE SEQUENCE [LARGE SCALE GENOMIC DNA]</scope>
    <source>
        <strain evidence="3">E3</strain>
    </source>
</reference>
<keyword evidence="2" id="KW-0732">Signal</keyword>
<evidence type="ECO:0000256" key="2">
    <source>
        <dbReference type="SAM" id="SignalP"/>
    </source>
</evidence>
<gene>
    <name evidence="3" type="ORF">PBRA_002665</name>
</gene>
<feature type="transmembrane region" description="Helical" evidence="1">
    <location>
        <begin position="409"/>
        <end position="429"/>
    </location>
</feature>
<name>A0A0G4J521_PLABS</name>
<keyword evidence="1" id="KW-0472">Membrane</keyword>
<evidence type="ECO:0000256" key="1">
    <source>
        <dbReference type="SAM" id="Phobius"/>
    </source>
</evidence>
<protein>
    <recommendedName>
        <fullName evidence="5">TRP C-terminal domain-containing protein</fullName>
    </recommendedName>
</protein>
<evidence type="ECO:0000313" key="3">
    <source>
        <dbReference type="EMBL" id="CEP02698.1"/>
    </source>
</evidence>
<dbReference type="AlphaFoldDB" id="A0A0G4J521"/>
<keyword evidence="4" id="KW-1185">Reference proteome</keyword>
<keyword evidence="1" id="KW-1133">Transmembrane helix</keyword>
<proteinExistence type="predicted"/>
<evidence type="ECO:0008006" key="5">
    <source>
        <dbReference type="Google" id="ProtNLM"/>
    </source>
</evidence>
<dbReference type="Proteomes" id="UP000039324">
    <property type="component" value="Unassembled WGS sequence"/>
</dbReference>
<dbReference type="EMBL" id="CDSF01000133">
    <property type="protein sequence ID" value="CEP02698.1"/>
    <property type="molecule type" value="Genomic_DNA"/>
</dbReference>
<feature type="transmembrane region" description="Helical" evidence="1">
    <location>
        <begin position="241"/>
        <end position="268"/>
    </location>
</feature>
<organism evidence="3 4">
    <name type="scientific">Plasmodiophora brassicae</name>
    <name type="common">Clubroot disease agent</name>
    <dbReference type="NCBI Taxonomy" id="37360"/>
    <lineage>
        <taxon>Eukaryota</taxon>
        <taxon>Sar</taxon>
        <taxon>Rhizaria</taxon>
        <taxon>Endomyxa</taxon>
        <taxon>Phytomyxea</taxon>
        <taxon>Plasmodiophorida</taxon>
        <taxon>Plasmodiophoridae</taxon>
        <taxon>Plasmodiophora</taxon>
    </lineage>
</organism>
<feature type="transmembrane region" description="Helical" evidence="1">
    <location>
        <begin position="359"/>
        <end position="381"/>
    </location>
</feature>
<accession>A0A0G4J521</accession>
<evidence type="ECO:0000313" key="4">
    <source>
        <dbReference type="Proteomes" id="UP000039324"/>
    </source>
</evidence>
<feature type="signal peptide" evidence="2">
    <location>
        <begin position="1"/>
        <end position="24"/>
    </location>
</feature>
<feature type="transmembrane region" description="Helical" evidence="1">
    <location>
        <begin position="280"/>
        <end position="301"/>
    </location>
</feature>